<organism evidence="2 3">
    <name type="scientific">Choiromyces venosus 120613-1</name>
    <dbReference type="NCBI Taxonomy" id="1336337"/>
    <lineage>
        <taxon>Eukaryota</taxon>
        <taxon>Fungi</taxon>
        <taxon>Dikarya</taxon>
        <taxon>Ascomycota</taxon>
        <taxon>Pezizomycotina</taxon>
        <taxon>Pezizomycetes</taxon>
        <taxon>Pezizales</taxon>
        <taxon>Tuberaceae</taxon>
        <taxon>Choiromyces</taxon>
    </lineage>
</organism>
<keyword evidence="1" id="KW-0472">Membrane</keyword>
<gene>
    <name evidence="2" type="ORF">L873DRAFT_1183939</name>
</gene>
<proteinExistence type="predicted"/>
<evidence type="ECO:0000313" key="2">
    <source>
        <dbReference type="EMBL" id="RPB04915.1"/>
    </source>
</evidence>
<dbReference type="AlphaFoldDB" id="A0A3N4KGB9"/>
<dbReference type="Proteomes" id="UP000276215">
    <property type="component" value="Unassembled WGS sequence"/>
</dbReference>
<keyword evidence="1" id="KW-0812">Transmembrane</keyword>
<sequence length="168" mass="19217">MGPFGIGFLRARFLFPMKFQCRYSDLHASPGLLRFFFFFLSPYQNLGKQRNQRVRYNMVSYRMVCTIWRSRRWVALDLSDPSGLLGLLLCGFLIAIIGRYFVTFRCCIYRSSISAKEGSGKVFSSVSTIDRINLTVLLHSVAPLSIKVQLFWAVAFLLCAPTIDVCET</sequence>
<feature type="transmembrane region" description="Helical" evidence="1">
    <location>
        <begin position="83"/>
        <end position="102"/>
    </location>
</feature>
<protein>
    <submittedName>
        <fullName evidence="2">Uncharacterized protein</fullName>
    </submittedName>
</protein>
<keyword evidence="1" id="KW-1133">Transmembrane helix</keyword>
<accession>A0A3N4KGB9</accession>
<dbReference type="EMBL" id="ML120356">
    <property type="protein sequence ID" value="RPB04915.1"/>
    <property type="molecule type" value="Genomic_DNA"/>
</dbReference>
<evidence type="ECO:0000256" key="1">
    <source>
        <dbReference type="SAM" id="Phobius"/>
    </source>
</evidence>
<name>A0A3N4KGB9_9PEZI</name>
<keyword evidence="3" id="KW-1185">Reference proteome</keyword>
<evidence type="ECO:0000313" key="3">
    <source>
        <dbReference type="Proteomes" id="UP000276215"/>
    </source>
</evidence>
<reference evidence="2 3" key="1">
    <citation type="journal article" date="2018" name="Nat. Ecol. Evol.">
        <title>Pezizomycetes genomes reveal the molecular basis of ectomycorrhizal truffle lifestyle.</title>
        <authorList>
            <person name="Murat C."/>
            <person name="Payen T."/>
            <person name="Noel B."/>
            <person name="Kuo A."/>
            <person name="Morin E."/>
            <person name="Chen J."/>
            <person name="Kohler A."/>
            <person name="Krizsan K."/>
            <person name="Balestrini R."/>
            <person name="Da Silva C."/>
            <person name="Montanini B."/>
            <person name="Hainaut M."/>
            <person name="Levati E."/>
            <person name="Barry K.W."/>
            <person name="Belfiori B."/>
            <person name="Cichocki N."/>
            <person name="Clum A."/>
            <person name="Dockter R.B."/>
            <person name="Fauchery L."/>
            <person name="Guy J."/>
            <person name="Iotti M."/>
            <person name="Le Tacon F."/>
            <person name="Lindquist E.A."/>
            <person name="Lipzen A."/>
            <person name="Malagnac F."/>
            <person name="Mello A."/>
            <person name="Molinier V."/>
            <person name="Miyauchi S."/>
            <person name="Poulain J."/>
            <person name="Riccioni C."/>
            <person name="Rubini A."/>
            <person name="Sitrit Y."/>
            <person name="Splivallo R."/>
            <person name="Traeger S."/>
            <person name="Wang M."/>
            <person name="Zifcakova L."/>
            <person name="Wipf D."/>
            <person name="Zambonelli A."/>
            <person name="Paolocci F."/>
            <person name="Nowrousian M."/>
            <person name="Ottonello S."/>
            <person name="Baldrian P."/>
            <person name="Spatafora J.W."/>
            <person name="Henrissat B."/>
            <person name="Nagy L.G."/>
            <person name="Aury J.M."/>
            <person name="Wincker P."/>
            <person name="Grigoriev I.V."/>
            <person name="Bonfante P."/>
            <person name="Martin F.M."/>
        </authorList>
    </citation>
    <scope>NUCLEOTIDE SEQUENCE [LARGE SCALE GENOMIC DNA]</scope>
    <source>
        <strain evidence="2 3">120613-1</strain>
    </source>
</reference>